<gene>
    <name evidence="1" type="ORF">ABMA28_008672</name>
</gene>
<dbReference type="AlphaFoldDB" id="A0ABD0SE85"/>
<accession>A0ABD0SE85</accession>
<name>A0ABD0SE85_LOXSC</name>
<evidence type="ECO:0000313" key="2">
    <source>
        <dbReference type="Proteomes" id="UP001549921"/>
    </source>
</evidence>
<evidence type="ECO:0000313" key="1">
    <source>
        <dbReference type="EMBL" id="KAL0818152.1"/>
    </source>
</evidence>
<dbReference type="EMBL" id="JBEDNZ010000022">
    <property type="protein sequence ID" value="KAL0818152.1"/>
    <property type="molecule type" value="Genomic_DNA"/>
</dbReference>
<reference evidence="1 2" key="1">
    <citation type="submission" date="2024-06" db="EMBL/GenBank/DDBJ databases">
        <title>A chromosome-level genome assembly of beet webworm, Loxostege sticticalis.</title>
        <authorList>
            <person name="Zhang Y."/>
        </authorList>
    </citation>
    <scope>NUCLEOTIDE SEQUENCE [LARGE SCALE GENOMIC DNA]</scope>
    <source>
        <strain evidence="1">AQ028</strain>
        <tissue evidence="1">Male pupae</tissue>
    </source>
</reference>
<dbReference type="Proteomes" id="UP001549921">
    <property type="component" value="Unassembled WGS sequence"/>
</dbReference>
<organism evidence="1 2">
    <name type="scientific">Loxostege sticticalis</name>
    <name type="common">Beet webworm moth</name>
    <dbReference type="NCBI Taxonomy" id="481309"/>
    <lineage>
        <taxon>Eukaryota</taxon>
        <taxon>Metazoa</taxon>
        <taxon>Ecdysozoa</taxon>
        <taxon>Arthropoda</taxon>
        <taxon>Hexapoda</taxon>
        <taxon>Insecta</taxon>
        <taxon>Pterygota</taxon>
        <taxon>Neoptera</taxon>
        <taxon>Endopterygota</taxon>
        <taxon>Lepidoptera</taxon>
        <taxon>Glossata</taxon>
        <taxon>Ditrysia</taxon>
        <taxon>Pyraloidea</taxon>
        <taxon>Crambidae</taxon>
        <taxon>Pyraustinae</taxon>
        <taxon>Loxostege</taxon>
    </lineage>
</organism>
<protein>
    <submittedName>
        <fullName evidence="1">Uncharacterized protein</fullName>
    </submittedName>
</protein>
<proteinExistence type="predicted"/>
<sequence>MTQERNFVTLLDLLAERPESDEENELLERVKLLAQENLPEGWIHWKAMRSLEEDIFGPSVEERTLNKLTFALPTVGLVRAFDPEADHLTEEGYRQIKQKLLGWAFTRALILSPIAVAKKIHGSSFRMELFKRSIEPVRPLLLTRAEASSILSGHQTKLEVTDRRTCFDLSMGRRRKRDLSPEDEALPKKSREELLEERLNIMFKIVMDKMADFVRGLDSDKENKENED</sequence>
<comment type="caution">
    <text evidence="1">The sequence shown here is derived from an EMBL/GenBank/DDBJ whole genome shotgun (WGS) entry which is preliminary data.</text>
</comment>